<dbReference type="EMBL" id="CH445331">
    <property type="protein sequence ID" value="EAT87187.2"/>
    <property type="molecule type" value="Genomic_DNA"/>
</dbReference>
<organism evidence="2 3">
    <name type="scientific">Phaeosphaeria nodorum (strain SN15 / ATCC MYA-4574 / FGSC 10173)</name>
    <name type="common">Glume blotch fungus</name>
    <name type="synonym">Parastagonospora nodorum</name>
    <dbReference type="NCBI Taxonomy" id="321614"/>
    <lineage>
        <taxon>Eukaryota</taxon>
        <taxon>Fungi</taxon>
        <taxon>Dikarya</taxon>
        <taxon>Ascomycota</taxon>
        <taxon>Pezizomycotina</taxon>
        <taxon>Dothideomycetes</taxon>
        <taxon>Pleosporomycetidae</taxon>
        <taxon>Pleosporales</taxon>
        <taxon>Pleosporineae</taxon>
        <taxon>Phaeosphaeriaceae</taxon>
        <taxon>Parastagonospora</taxon>
    </lineage>
</organism>
<keyword evidence="1" id="KW-0812">Transmembrane</keyword>
<dbReference type="InParanoid" id="Q0UTW8"/>
<reference evidence="3" key="1">
    <citation type="journal article" date="2007" name="Plant Cell">
        <title>Dothideomycete-plant interactions illuminated by genome sequencing and EST analysis of the wheat pathogen Stagonospora nodorum.</title>
        <authorList>
            <person name="Hane J.K."/>
            <person name="Lowe R.G."/>
            <person name="Solomon P.S."/>
            <person name="Tan K.C."/>
            <person name="Schoch C.L."/>
            <person name="Spatafora J.W."/>
            <person name="Crous P.W."/>
            <person name="Kodira C."/>
            <person name="Birren B.W."/>
            <person name="Galagan J.E."/>
            <person name="Torriani S.F."/>
            <person name="McDonald B.A."/>
            <person name="Oliver R.P."/>
        </authorList>
    </citation>
    <scope>NUCLEOTIDE SEQUENCE [LARGE SCALE GENOMIC DNA]</scope>
    <source>
        <strain evidence="3">SN15 / ATCC MYA-4574 / FGSC 10173</strain>
    </source>
</reference>
<protein>
    <submittedName>
        <fullName evidence="2">Uncharacterized protein</fullName>
    </submittedName>
</protein>
<gene>
    <name evidence="2" type="ORF">SNOG_04796</name>
</gene>
<sequence length="171" mass="19502">MLAVTNERMPTRSHWSSTFISRIGHTPSGLDYLTFARWENVKDLLEGFEGESATIKQLWDVREDMPICSGDWDARVHPGMEIDVICWKTDMWEYDSGLSSDDEEDAKGHAQGWEDVHLHGRRWWFGAWKRKVEQEVAKSTSSVRDPSRGEILLGVLAMATFVGMVVLVCTV</sequence>
<dbReference type="eggNOG" id="ENOG502R6AG">
    <property type="taxonomic scope" value="Eukaryota"/>
</dbReference>
<accession>Q0UTW8</accession>
<dbReference type="Proteomes" id="UP000001055">
    <property type="component" value="Unassembled WGS sequence"/>
</dbReference>
<feature type="transmembrane region" description="Helical" evidence="1">
    <location>
        <begin position="151"/>
        <end position="170"/>
    </location>
</feature>
<keyword evidence="1" id="KW-0472">Membrane</keyword>
<evidence type="ECO:0000313" key="2">
    <source>
        <dbReference type="EMBL" id="EAT87187.2"/>
    </source>
</evidence>
<evidence type="ECO:0000256" key="1">
    <source>
        <dbReference type="SAM" id="Phobius"/>
    </source>
</evidence>
<dbReference type="GeneID" id="5972083"/>
<dbReference type="HOGENOM" id="CLU_1679033_0_0_1"/>
<dbReference type="KEGG" id="pno:SNOG_04796"/>
<dbReference type="RefSeq" id="XP_001795208.1">
    <property type="nucleotide sequence ID" value="XM_001795156.1"/>
</dbReference>
<evidence type="ECO:0000313" key="3">
    <source>
        <dbReference type="Proteomes" id="UP000001055"/>
    </source>
</evidence>
<proteinExistence type="predicted"/>
<dbReference type="AlphaFoldDB" id="Q0UTW8"/>
<name>Q0UTW8_PHANO</name>
<dbReference type="VEuPathDB" id="FungiDB:JI435_047960"/>
<keyword evidence="1" id="KW-1133">Transmembrane helix</keyword>